<evidence type="ECO:0000313" key="4">
    <source>
        <dbReference type="Proteomes" id="UP001175271"/>
    </source>
</evidence>
<feature type="compositionally biased region" description="Acidic residues" evidence="1">
    <location>
        <begin position="586"/>
        <end position="602"/>
    </location>
</feature>
<feature type="region of interest" description="Disordered" evidence="1">
    <location>
        <begin position="119"/>
        <end position="155"/>
    </location>
</feature>
<dbReference type="InterPro" id="IPR013761">
    <property type="entry name" value="SAM/pointed_sf"/>
</dbReference>
<name>A0AA39LFN9_9BILA</name>
<dbReference type="GO" id="GO:0042393">
    <property type="term" value="F:histone binding"/>
    <property type="evidence" value="ECO:0007669"/>
    <property type="project" value="TreeGrafter"/>
</dbReference>
<dbReference type="PROSITE" id="PS50105">
    <property type="entry name" value="SAM_DOMAIN"/>
    <property type="match status" value="2"/>
</dbReference>
<sequence length="1035" mass="114363">MPRSSGSSVPQSLNTSDDAPPPLLSAIQPDPSPTESSPSQSSDSPPQLIKAPTPEYMPSPLDLTSVQTSVITTQTRTGNPLHGIGGATSTNRSHFEPPRSHATLPVISASTILPTFVTTQTPRPSCSKPIVAPQQRRNSHSGPSIRPKTPTTQRLHMDNNAKVMRDLKEFADYQQAMAAAAAAGGMVPFFLQPGGTMQMNFPQVAFAQQAMAQQVAATTAFTQLPDPNMPGPSILSQNLFLTAALQQQQHQQRQQSQQQLQQHLQQQQSQQQFQIQFTHIPQQPLSLVQSQNQHQFLVHPQMQQPLFQAQTYQTPRTVQAKRPRPPKQPEKQQKDRHLGSLIGIAQPPRFGHPSAEKSTNSTFANPGVRLSTGFNPVKQPTPQLLRPQAQRPTHAVHSNPALAAALSATRPSLPIQTSRASISASPQQFINVSMPQGTVSMEQIGYFQQEPSVVVKGNSQPAQQQRQQPVINRPHPPQIRSLPPQRVEEENIDDRPPILERNVTQPLDLSPAPAPVVIKQRNPERPPPLNTNKSMRLTDEFAQQAAANRYRREVEIAKEGEPIITRHYIGGLVIEESSEPFKFSDAEDDSGSSDDSDFDIPEISDIRVMRRIQDLDINVRPMDSPDPHSSKKRVTVKSPSPQPGPSGIKIGKIKHKTVKKKKPVLSVMDDEEKSRTKAKLVRQKLGSLEGVHNSEALPGTAPLTVRIDGDQSLESTVPSARQDATMSPHRENEEIMSPALLVDTTADDVPREQFCLRCALPLSSKAYSRCPMFCSKACKKLFKKFQKRSLSGKDEDDFEGFFDSFKPVAQGKKLRKITLKTPNARSSTEKSSVNTPTTPNRIVVVFKKSPTDDSISASLPNSPTTKVVQAMRNEESMGWSVERVAEWVNAATGHPSCADYVKEHEIDGSALAVLAFGEVRTIPFKLGPKVKLQEALSELKEQLKTVEIARYNMKEHPELIRKPVTEWTYEEVMVLIHKLTGSESIAYAFQQEEVDGCALVLLEERSMLQDLNVMKQGHQLKIMSAIKELKALSGA</sequence>
<dbReference type="EMBL" id="JAUCMV010000005">
    <property type="protein sequence ID" value="KAK0395359.1"/>
    <property type="molecule type" value="Genomic_DNA"/>
</dbReference>
<dbReference type="Pfam" id="PF00536">
    <property type="entry name" value="SAM_1"/>
    <property type="match status" value="1"/>
</dbReference>
<organism evidence="3 4">
    <name type="scientific">Steinernema hermaphroditum</name>
    <dbReference type="NCBI Taxonomy" id="289476"/>
    <lineage>
        <taxon>Eukaryota</taxon>
        <taxon>Metazoa</taxon>
        <taxon>Ecdysozoa</taxon>
        <taxon>Nematoda</taxon>
        <taxon>Chromadorea</taxon>
        <taxon>Rhabditida</taxon>
        <taxon>Tylenchina</taxon>
        <taxon>Panagrolaimomorpha</taxon>
        <taxon>Strongyloidoidea</taxon>
        <taxon>Steinernematidae</taxon>
        <taxon>Steinernema</taxon>
    </lineage>
</organism>
<feature type="domain" description="SAM" evidence="2">
    <location>
        <begin position="967"/>
        <end position="1032"/>
    </location>
</feature>
<dbReference type="PANTHER" id="PTHR12247:SF131">
    <property type="entry name" value="LD05287P"/>
    <property type="match status" value="1"/>
</dbReference>
<feature type="domain" description="SAM" evidence="2">
    <location>
        <begin position="879"/>
        <end position="927"/>
    </location>
</feature>
<feature type="compositionally biased region" description="Basic residues" evidence="1">
    <location>
        <begin position="651"/>
        <end position="662"/>
    </location>
</feature>
<evidence type="ECO:0000313" key="3">
    <source>
        <dbReference type="EMBL" id="KAK0395359.1"/>
    </source>
</evidence>
<feature type="compositionally biased region" description="Polar residues" evidence="1">
    <location>
        <begin position="1"/>
        <end position="17"/>
    </location>
</feature>
<feature type="region of interest" description="Disordered" evidence="1">
    <location>
        <begin position="1"/>
        <end position="61"/>
    </location>
</feature>
<feature type="region of interest" description="Disordered" evidence="1">
    <location>
        <begin position="458"/>
        <end position="488"/>
    </location>
</feature>
<feature type="compositionally biased region" description="Basic and acidic residues" evidence="1">
    <location>
        <begin position="327"/>
        <end position="337"/>
    </location>
</feature>
<feature type="compositionally biased region" description="Low complexity" evidence="1">
    <location>
        <begin position="460"/>
        <end position="469"/>
    </location>
</feature>
<dbReference type="GO" id="GO:0045892">
    <property type="term" value="P:negative regulation of DNA-templated transcription"/>
    <property type="evidence" value="ECO:0007669"/>
    <property type="project" value="TreeGrafter"/>
</dbReference>
<comment type="caution">
    <text evidence="3">The sequence shown here is derived from an EMBL/GenBank/DDBJ whole genome shotgun (WGS) entry which is preliminary data.</text>
</comment>
<proteinExistence type="predicted"/>
<dbReference type="InterPro" id="IPR050548">
    <property type="entry name" value="PcG_chromatin_remod_factors"/>
</dbReference>
<dbReference type="InterPro" id="IPR001660">
    <property type="entry name" value="SAM"/>
</dbReference>
<protein>
    <recommendedName>
        <fullName evidence="2">SAM domain-containing protein</fullName>
    </recommendedName>
</protein>
<dbReference type="Proteomes" id="UP001175271">
    <property type="component" value="Unassembled WGS sequence"/>
</dbReference>
<dbReference type="AlphaFoldDB" id="A0AA39LFN9"/>
<gene>
    <name evidence="3" type="ORF">QR680_001245</name>
</gene>
<dbReference type="SUPFAM" id="SSF47769">
    <property type="entry name" value="SAM/Pointed domain"/>
    <property type="match status" value="2"/>
</dbReference>
<dbReference type="Gene3D" id="1.10.150.50">
    <property type="entry name" value="Transcription Factor, Ets-1"/>
    <property type="match status" value="2"/>
</dbReference>
<dbReference type="GO" id="GO:0003682">
    <property type="term" value="F:chromatin binding"/>
    <property type="evidence" value="ECO:0007669"/>
    <property type="project" value="TreeGrafter"/>
</dbReference>
<evidence type="ECO:0000256" key="1">
    <source>
        <dbReference type="SAM" id="MobiDB-lite"/>
    </source>
</evidence>
<keyword evidence="4" id="KW-1185">Reference proteome</keyword>
<feature type="compositionally biased region" description="Low complexity" evidence="1">
    <location>
        <begin position="33"/>
        <end position="47"/>
    </location>
</feature>
<dbReference type="GO" id="GO:0005634">
    <property type="term" value="C:nucleus"/>
    <property type="evidence" value="ECO:0007669"/>
    <property type="project" value="TreeGrafter"/>
</dbReference>
<evidence type="ECO:0000259" key="2">
    <source>
        <dbReference type="PROSITE" id="PS50105"/>
    </source>
</evidence>
<reference evidence="3" key="1">
    <citation type="submission" date="2023-06" db="EMBL/GenBank/DDBJ databases">
        <title>Genomic analysis of the entomopathogenic nematode Steinernema hermaphroditum.</title>
        <authorList>
            <person name="Schwarz E.M."/>
            <person name="Heppert J.K."/>
            <person name="Baniya A."/>
            <person name="Schwartz H.T."/>
            <person name="Tan C.-H."/>
            <person name="Antoshechkin I."/>
            <person name="Sternberg P.W."/>
            <person name="Goodrich-Blair H."/>
            <person name="Dillman A.R."/>
        </authorList>
    </citation>
    <scope>NUCLEOTIDE SEQUENCE</scope>
    <source>
        <strain evidence="3">PS9179</strain>
        <tissue evidence="3">Whole animal</tissue>
    </source>
</reference>
<dbReference type="SMART" id="SM00454">
    <property type="entry name" value="SAM"/>
    <property type="match status" value="2"/>
</dbReference>
<feature type="region of interest" description="Disordered" evidence="1">
    <location>
        <begin position="582"/>
        <end position="603"/>
    </location>
</feature>
<dbReference type="PANTHER" id="PTHR12247">
    <property type="entry name" value="POLYCOMB GROUP PROTEIN"/>
    <property type="match status" value="1"/>
</dbReference>
<feature type="region of interest" description="Disordered" evidence="1">
    <location>
        <begin position="617"/>
        <end position="662"/>
    </location>
</feature>
<accession>A0AA39LFN9</accession>
<feature type="region of interest" description="Disordered" evidence="1">
    <location>
        <begin position="76"/>
        <end position="99"/>
    </location>
</feature>
<feature type="region of interest" description="Disordered" evidence="1">
    <location>
        <begin position="314"/>
        <end position="337"/>
    </location>
</feature>